<evidence type="ECO:0000313" key="1">
    <source>
        <dbReference type="EMBL" id="OPL20456.1"/>
    </source>
</evidence>
<sequence>MDNIDDDKKLHDSNAAVKRVIEYFRRLQNFWEEMSKGEHRIISKDVHIDTFNSVYKLHEPIYVHIKRNITVETKTIPWSDVHTQKVGCREKHVSDEQSKKEDQHISKIVQIDTFNTVYNIHGPLYVHINRNSSKDSRTSIQARQPLATRKIYVVDNKKIPKLKTFWEEKTNTEEHGRISKDTQIDTFNTVYNLKPVRKKRPTQKNMDAFQKM</sequence>
<feature type="non-terminal residue" evidence="1">
    <location>
        <position position="212"/>
    </location>
</feature>
<accession>A0A3R5TGA5</accession>
<reference evidence="1 2" key="1">
    <citation type="journal article" date="2016" name="PLoS ONE">
        <title>A First Insight into the Genome of the Filter-Feeder Mussel Mytilus galloprovincialis.</title>
        <authorList>
            <person name="Murgarella M."/>
            <person name="Puiu D."/>
            <person name="Novoa B."/>
            <person name="Figueras A."/>
            <person name="Posada D."/>
            <person name="Canchaya C."/>
        </authorList>
    </citation>
    <scope>NUCLEOTIDE SEQUENCE [LARGE SCALE GENOMIC DNA]</scope>
    <source>
        <tissue evidence="1">Muscle</tissue>
    </source>
</reference>
<protein>
    <submittedName>
        <fullName evidence="1">Uncharacterized protein</fullName>
    </submittedName>
</protein>
<dbReference type="Proteomes" id="UP000266721">
    <property type="component" value="Unassembled WGS sequence"/>
</dbReference>
<organism evidence="1 2">
    <name type="scientific">Mytilus galloprovincialis</name>
    <name type="common">Mediterranean mussel</name>
    <dbReference type="NCBI Taxonomy" id="29158"/>
    <lineage>
        <taxon>Eukaryota</taxon>
        <taxon>Metazoa</taxon>
        <taxon>Spiralia</taxon>
        <taxon>Lophotrochozoa</taxon>
        <taxon>Mollusca</taxon>
        <taxon>Bivalvia</taxon>
        <taxon>Autobranchia</taxon>
        <taxon>Pteriomorphia</taxon>
        <taxon>Mytilida</taxon>
        <taxon>Mytiloidea</taxon>
        <taxon>Mytilidae</taxon>
        <taxon>Mytilinae</taxon>
        <taxon>Mytilus</taxon>
    </lineage>
</organism>
<feature type="non-terminal residue" evidence="1">
    <location>
        <position position="1"/>
    </location>
</feature>
<gene>
    <name evidence="1" type="ORF">AM593_07741</name>
</gene>
<dbReference type="EMBL" id="KV607576">
    <property type="protein sequence ID" value="OPL20456.1"/>
    <property type="molecule type" value="Genomic_DNA"/>
</dbReference>
<dbReference type="AlphaFoldDB" id="A0A3R5TGA5"/>
<proteinExistence type="predicted"/>
<keyword evidence="2" id="KW-1185">Reference proteome</keyword>
<evidence type="ECO:0000313" key="2">
    <source>
        <dbReference type="Proteomes" id="UP000266721"/>
    </source>
</evidence>
<name>A0A3R5TGA5_MYTGA</name>